<reference evidence="1 2" key="1">
    <citation type="journal article" date="2016" name="Mol. Biol. Evol.">
        <title>Comparative Genomics of Early-Diverging Mushroom-Forming Fungi Provides Insights into the Origins of Lignocellulose Decay Capabilities.</title>
        <authorList>
            <person name="Nagy L.G."/>
            <person name="Riley R."/>
            <person name="Tritt A."/>
            <person name="Adam C."/>
            <person name="Daum C."/>
            <person name="Floudas D."/>
            <person name="Sun H."/>
            <person name="Yadav J.S."/>
            <person name="Pangilinan J."/>
            <person name="Larsson K.H."/>
            <person name="Matsuura K."/>
            <person name="Barry K."/>
            <person name="Labutti K."/>
            <person name="Kuo R."/>
            <person name="Ohm R.A."/>
            <person name="Bhattacharya S.S."/>
            <person name="Shirouzu T."/>
            <person name="Yoshinaga Y."/>
            <person name="Martin F.M."/>
            <person name="Grigoriev I.V."/>
            <person name="Hibbett D.S."/>
        </authorList>
    </citation>
    <scope>NUCLEOTIDE SEQUENCE [LARGE SCALE GENOMIC DNA]</scope>
    <source>
        <strain evidence="1 2">HHB14362 ss-1</strain>
    </source>
</reference>
<name>A0A165QU58_9AGAM</name>
<dbReference type="AlphaFoldDB" id="A0A165QU58"/>
<evidence type="ECO:0000313" key="2">
    <source>
        <dbReference type="Proteomes" id="UP000076761"/>
    </source>
</evidence>
<sequence length="113" mass="13008">MGEAEYEPIKVPSEGSQQPLHVLRSRNRLLERGQFMIMTADDMQSSRDSDLHVLCGHVFQDPVFWMERTKLIDALTGEQQSNDLAVYDVFWAISELQCPCQLTWQKHCYGGMS</sequence>
<organism evidence="1 2">
    <name type="scientific">Neolentinus lepideus HHB14362 ss-1</name>
    <dbReference type="NCBI Taxonomy" id="1314782"/>
    <lineage>
        <taxon>Eukaryota</taxon>
        <taxon>Fungi</taxon>
        <taxon>Dikarya</taxon>
        <taxon>Basidiomycota</taxon>
        <taxon>Agaricomycotina</taxon>
        <taxon>Agaricomycetes</taxon>
        <taxon>Gloeophyllales</taxon>
        <taxon>Gloeophyllaceae</taxon>
        <taxon>Neolentinus</taxon>
    </lineage>
</organism>
<gene>
    <name evidence="1" type="ORF">NEOLEDRAFT_624625</name>
</gene>
<dbReference type="InParanoid" id="A0A165QU58"/>
<keyword evidence="2" id="KW-1185">Reference proteome</keyword>
<proteinExistence type="predicted"/>
<protein>
    <submittedName>
        <fullName evidence="1">Uncharacterized protein</fullName>
    </submittedName>
</protein>
<dbReference type="EMBL" id="KV425591">
    <property type="protein sequence ID" value="KZT22878.1"/>
    <property type="molecule type" value="Genomic_DNA"/>
</dbReference>
<evidence type="ECO:0000313" key="1">
    <source>
        <dbReference type="EMBL" id="KZT22878.1"/>
    </source>
</evidence>
<accession>A0A165QU58</accession>
<dbReference type="Proteomes" id="UP000076761">
    <property type="component" value="Unassembled WGS sequence"/>
</dbReference>